<keyword evidence="3 5" id="KW-1133">Transmembrane helix</keyword>
<dbReference type="Pfam" id="PF01284">
    <property type="entry name" value="MARVEL"/>
    <property type="match status" value="1"/>
</dbReference>
<dbReference type="InterPro" id="IPR052649">
    <property type="entry name" value="NCE102-like"/>
</dbReference>
<keyword evidence="2 5" id="KW-0812">Transmembrane</keyword>
<evidence type="ECO:0000256" key="1">
    <source>
        <dbReference type="ARBA" id="ARBA00004141"/>
    </source>
</evidence>
<dbReference type="InterPro" id="IPR008253">
    <property type="entry name" value="Marvel"/>
</dbReference>
<dbReference type="PANTHER" id="PTHR28165">
    <property type="entry name" value="NON-CLASSICAL EXPORT PROTEIN 2-RELATED"/>
    <property type="match status" value="1"/>
</dbReference>
<dbReference type="OrthoDB" id="5423111at2759"/>
<reference evidence="7 8" key="1">
    <citation type="journal article" date="2011" name="Proc. Natl. Acad. Sci. U.S.A.">
        <title>Evolutionary erosion of yeast sex chromosomes by mating-type switching accidents.</title>
        <authorList>
            <person name="Gordon J.L."/>
            <person name="Armisen D."/>
            <person name="Proux-Wera E."/>
            <person name="Oheigeartaigh S.S."/>
            <person name="Byrne K.P."/>
            <person name="Wolfe K.H."/>
        </authorList>
    </citation>
    <scope>NUCLEOTIDE SEQUENCE [LARGE SCALE GENOMIC DNA]</scope>
    <source>
        <strain evidence="8">ATCC 34711 / CBS 6284 / DSM 70876 / NBRC 10599 / NRRL Y-10934 / UCD 77-7</strain>
    </source>
</reference>
<evidence type="ECO:0000256" key="3">
    <source>
        <dbReference type="ARBA" id="ARBA00022989"/>
    </source>
</evidence>
<dbReference type="PANTHER" id="PTHR28165:SF1">
    <property type="entry name" value="NON-CLASSICAL EXPORT PROTEIN 2-RELATED"/>
    <property type="match status" value="1"/>
</dbReference>
<name>I2H1J4_HENB6</name>
<organism evidence="7 8">
    <name type="scientific">Henningerozyma blattae (strain ATCC 34711 / CBS 6284 / DSM 70876 / NBRC 10599 / NRRL Y-10934 / UCD 77-7)</name>
    <name type="common">Yeast</name>
    <name type="synonym">Tetrapisispora blattae</name>
    <dbReference type="NCBI Taxonomy" id="1071380"/>
    <lineage>
        <taxon>Eukaryota</taxon>
        <taxon>Fungi</taxon>
        <taxon>Dikarya</taxon>
        <taxon>Ascomycota</taxon>
        <taxon>Saccharomycotina</taxon>
        <taxon>Saccharomycetes</taxon>
        <taxon>Saccharomycetales</taxon>
        <taxon>Saccharomycetaceae</taxon>
        <taxon>Henningerozyma</taxon>
    </lineage>
</organism>
<feature type="transmembrane region" description="Helical" evidence="5">
    <location>
        <begin position="6"/>
        <end position="28"/>
    </location>
</feature>
<dbReference type="KEGG" id="tbl:TBLA_0C04490"/>
<dbReference type="OMA" id="NSRINYC"/>
<dbReference type="Proteomes" id="UP000002866">
    <property type="component" value="Chromosome 3"/>
</dbReference>
<evidence type="ECO:0000313" key="8">
    <source>
        <dbReference type="Proteomes" id="UP000002866"/>
    </source>
</evidence>
<keyword evidence="4 5" id="KW-0472">Membrane</keyword>
<dbReference type="HOGENOM" id="CLU_098356_1_0_1"/>
<evidence type="ECO:0000259" key="6">
    <source>
        <dbReference type="Pfam" id="PF01284"/>
    </source>
</evidence>
<dbReference type="RefSeq" id="XP_004179765.1">
    <property type="nucleotide sequence ID" value="XM_004179717.1"/>
</dbReference>
<sequence>MLSRTANVLRIINFCFLVIITGMIGKLIESEKRPHSPRVNYCMFAAPFALVTDSFYAIPANFWPSPFAWPILLWSFDFLNFTFTFTAGTVLSVGIRTHSCLNKHYLFSNKITQGSTERCRLAQASIAFYYFSFFIYLVQLVKSSLLMWENGLFKPEERGGASFRNSRRRLATQQNSAMRRRAFQQI</sequence>
<accession>I2H1J4</accession>
<dbReference type="AlphaFoldDB" id="I2H1J4"/>
<dbReference type="InParanoid" id="I2H1J4"/>
<dbReference type="GO" id="GO:0005886">
    <property type="term" value="C:plasma membrane"/>
    <property type="evidence" value="ECO:0007669"/>
    <property type="project" value="TreeGrafter"/>
</dbReference>
<dbReference type="GO" id="GO:0072659">
    <property type="term" value="P:protein localization to plasma membrane"/>
    <property type="evidence" value="ECO:0007669"/>
    <property type="project" value="TreeGrafter"/>
</dbReference>
<dbReference type="GO" id="GO:0070941">
    <property type="term" value="P:eisosome assembly"/>
    <property type="evidence" value="ECO:0007669"/>
    <property type="project" value="TreeGrafter"/>
</dbReference>
<evidence type="ECO:0000256" key="2">
    <source>
        <dbReference type="ARBA" id="ARBA00022692"/>
    </source>
</evidence>
<evidence type="ECO:0000313" key="7">
    <source>
        <dbReference type="EMBL" id="CCH60246.1"/>
    </source>
</evidence>
<keyword evidence="8" id="KW-1185">Reference proteome</keyword>
<dbReference type="GO" id="GO:0032126">
    <property type="term" value="C:eisosome"/>
    <property type="evidence" value="ECO:0007669"/>
    <property type="project" value="TreeGrafter"/>
</dbReference>
<dbReference type="GeneID" id="14495226"/>
<evidence type="ECO:0000256" key="4">
    <source>
        <dbReference type="ARBA" id="ARBA00023136"/>
    </source>
</evidence>
<dbReference type="eggNOG" id="ENOG502RZW2">
    <property type="taxonomic scope" value="Eukaryota"/>
</dbReference>
<evidence type="ECO:0000256" key="5">
    <source>
        <dbReference type="SAM" id="Phobius"/>
    </source>
</evidence>
<gene>
    <name evidence="7" type="primary">TBLA0C04490</name>
    <name evidence="7" type="ORF">TBLA_0C04490</name>
</gene>
<feature type="transmembrane region" description="Helical" evidence="5">
    <location>
        <begin position="127"/>
        <end position="148"/>
    </location>
</feature>
<dbReference type="EMBL" id="HE806318">
    <property type="protein sequence ID" value="CCH60246.1"/>
    <property type="molecule type" value="Genomic_DNA"/>
</dbReference>
<feature type="domain" description="MARVEL" evidence="6">
    <location>
        <begin position="6"/>
        <end position="141"/>
    </location>
</feature>
<feature type="transmembrane region" description="Helical" evidence="5">
    <location>
        <begin position="40"/>
        <end position="59"/>
    </location>
</feature>
<feature type="transmembrane region" description="Helical" evidence="5">
    <location>
        <begin position="71"/>
        <end position="95"/>
    </location>
</feature>
<protein>
    <recommendedName>
        <fullName evidence="6">MARVEL domain-containing protein</fullName>
    </recommendedName>
</protein>
<proteinExistence type="predicted"/>
<comment type="subcellular location">
    <subcellularLocation>
        <location evidence="1">Membrane</location>
        <topology evidence="1">Multi-pass membrane protein</topology>
    </subcellularLocation>
</comment>